<dbReference type="InterPro" id="IPR016181">
    <property type="entry name" value="Acyl_CoA_acyltransferase"/>
</dbReference>
<dbReference type="AlphaFoldDB" id="A0A977PU26"/>
<feature type="region of interest" description="Disordered" evidence="3">
    <location>
        <begin position="378"/>
        <end position="400"/>
    </location>
</feature>
<proteinExistence type="predicted"/>
<dbReference type="Gene3D" id="3.40.630.30">
    <property type="match status" value="1"/>
</dbReference>
<organism evidence="4">
    <name type="scientific">Woronichinia naegeliana WA131</name>
    <dbReference type="NCBI Taxonomy" id="2824559"/>
    <lineage>
        <taxon>Bacteria</taxon>
        <taxon>Bacillati</taxon>
        <taxon>Cyanobacteriota</taxon>
        <taxon>Cyanophyceae</taxon>
        <taxon>Synechococcales</taxon>
        <taxon>Coelosphaeriaceae</taxon>
        <taxon>Woronichinia</taxon>
    </lineage>
</organism>
<dbReference type="Proteomes" id="UP001065613">
    <property type="component" value="Chromosome"/>
</dbReference>
<evidence type="ECO:0000256" key="2">
    <source>
        <dbReference type="ARBA" id="ARBA00023315"/>
    </source>
</evidence>
<accession>A0A977PU26</accession>
<reference evidence="4" key="1">
    <citation type="submission" date="2021-04" db="EMBL/GenBank/DDBJ databases">
        <title>Genome sequence of Woronichinia naegeliana from Washington state freshwater lake bloom.</title>
        <authorList>
            <person name="Dreher T.W."/>
        </authorList>
    </citation>
    <scope>NUCLEOTIDE SEQUENCE</scope>
    <source>
        <strain evidence="4">WA131</strain>
    </source>
</reference>
<name>A0A977PU26_9CYAN</name>
<dbReference type="GO" id="GO:0016746">
    <property type="term" value="F:acyltransferase activity"/>
    <property type="evidence" value="ECO:0007669"/>
    <property type="project" value="UniProtKB-KW"/>
</dbReference>
<dbReference type="KEGG" id="wna:KA717_22995"/>
<gene>
    <name evidence="4" type="ORF">KA717_22995</name>
</gene>
<dbReference type="EMBL" id="CP073041">
    <property type="protein sequence ID" value="UXE58857.1"/>
    <property type="molecule type" value="Genomic_DNA"/>
</dbReference>
<keyword evidence="2" id="KW-0012">Acyltransferase</keyword>
<protein>
    <submittedName>
        <fullName evidence="4">GNAT family N-acetyltransferase</fullName>
    </submittedName>
</protein>
<sequence length="400" mass="46282">MTTATDAPPLLIRSVQYRDLEGIARLAATTETETGTSDLLLSEQLERARSWYGLLKFLSYFPNPFQHFFSGFVAEQDNLNHLRGFVQIAPFNKSRSTWRVERVLVEQSAIQPELVTDPKGIGSQLLRYCFQTIWEARTWLLEVNIQDKNVLALYRQNGFQPLAQMTYWSLSPELLQELAKNNPDLPNLLPVSNADAQLLYQLDCVSMPPLMRQVFDRHTQDFKSRFLTALADRFQNWLHQRSVFSGYVFEPQRKAAIAYFKLTLSQDGCRAHQAELTVHPAYTWLYPKLLFQMANLVQGLPPHPLELISADYQHEREEYLEQLGAERVEHTLLMSRSVWHKLKETKPERIQLSEVLQGLQPVPRTPIPSRISWFQNSLESDESKVVKPQPEEIPENGHHT</sequence>
<evidence type="ECO:0000256" key="3">
    <source>
        <dbReference type="SAM" id="MobiDB-lite"/>
    </source>
</evidence>
<evidence type="ECO:0000313" key="4">
    <source>
        <dbReference type="EMBL" id="UXE58857.1"/>
    </source>
</evidence>
<dbReference type="PANTHER" id="PTHR43800">
    <property type="entry name" value="PEPTIDYL-LYSINE N-ACETYLTRANSFERASE YJAB"/>
    <property type="match status" value="1"/>
</dbReference>
<evidence type="ECO:0000256" key="1">
    <source>
        <dbReference type="ARBA" id="ARBA00022679"/>
    </source>
</evidence>
<dbReference type="SUPFAM" id="SSF55729">
    <property type="entry name" value="Acyl-CoA N-acyltransferases (Nat)"/>
    <property type="match status" value="1"/>
</dbReference>
<dbReference type="PANTHER" id="PTHR43800:SF1">
    <property type="entry name" value="PEPTIDYL-LYSINE N-ACETYLTRANSFERASE YJAB"/>
    <property type="match status" value="1"/>
</dbReference>
<keyword evidence="1" id="KW-0808">Transferase</keyword>